<evidence type="ECO:0000256" key="8">
    <source>
        <dbReference type="ARBA" id="ARBA00034739"/>
    </source>
</evidence>
<keyword evidence="6 11" id="KW-1133">Transmembrane helix</keyword>
<organism evidence="12 13">
    <name type="scientific">Cylicostephanus goldi</name>
    <name type="common">Nematode worm</name>
    <dbReference type="NCBI Taxonomy" id="71465"/>
    <lineage>
        <taxon>Eukaryota</taxon>
        <taxon>Metazoa</taxon>
        <taxon>Ecdysozoa</taxon>
        <taxon>Nematoda</taxon>
        <taxon>Chromadorea</taxon>
        <taxon>Rhabditida</taxon>
        <taxon>Rhabditina</taxon>
        <taxon>Rhabditomorpha</taxon>
        <taxon>Strongyloidea</taxon>
        <taxon>Strongylidae</taxon>
        <taxon>Cylicostephanus</taxon>
    </lineage>
</organism>
<dbReference type="AlphaFoldDB" id="A0A3P7M7R7"/>
<evidence type="ECO:0000256" key="4">
    <source>
        <dbReference type="ARBA" id="ARBA00022692"/>
    </source>
</evidence>
<dbReference type="Pfam" id="PF09767">
    <property type="entry name" value="DUF2053"/>
    <property type="match status" value="1"/>
</dbReference>
<evidence type="ECO:0000313" key="12">
    <source>
        <dbReference type="EMBL" id="VDN19423.1"/>
    </source>
</evidence>
<dbReference type="PANTHER" id="PTHR12869:SF0">
    <property type="entry name" value="BOS COMPLEX SUBUNIT TMEM147"/>
    <property type="match status" value="1"/>
</dbReference>
<accession>A0A3P7M7R7</accession>
<keyword evidence="5" id="KW-0256">Endoplasmic reticulum</keyword>
<proteinExistence type="inferred from homology"/>
<protein>
    <recommendedName>
        <fullName evidence="9">BOS complex subunit TMEM147</fullName>
    </recommendedName>
    <alternativeName>
        <fullName evidence="10">Transmembrane protein 147</fullName>
    </alternativeName>
</protein>
<evidence type="ECO:0000256" key="11">
    <source>
        <dbReference type="SAM" id="Phobius"/>
    </source>
</evidence>
<dbReference type="PANTHER" id="PTHR12869">
    <property type="entry name" value="SMALL SEVEN TRANSMEMBRANE DOMAIN-CONTAINING PROTEIN"/>
    <property type="match status" value="1"/>
</dbReference>
<keyword evidence="3" id="KW-1003">Cell membrane</keyword>
<dbReference type="GO" id="GO:0005886">
    <property type="term" value="C:plasma membrane"/>
    <property type="evidence" value="ECO:0007669"/>
    <property type="project" value="UniProtKB-SubCell"/>
</dbReference>
<dbReference type="Proteomes" id="UP000271889">
    <property type="component" value="Unassembled WGS sequence"/>
</dbReference>
<name>A0A3P7M7R7_CYLGO</name>
<evidence type="ECO:0000256" key="2">
    <source>
        <dbReference type="ARBA" id="ARBA00004651"/>
    </source>
</evidence>
<dbReference type="GO" id="GO:0005789">
    <property type="term" value="C:endoplasmic reticulum membrane"/>
    <property type="evidence" value="ECO:0007669"/>
    <property type="project" value="UniProtKB-SubCell"/>
</dbReference>
<comment type="similarity">
    <text evidence="8">Belongs to the TMEM147 family.</text>
</comment>
<feature type="transmembrane region" description="Helical" evidence="11">
    <location>
        <begin position="165"/>
        <end position="186"/>
    </location>
</feature>
<reference evidence="12 13" key="1">
    <citation type="submission" date="2018-11" db="EMBL/GenBank/DDBJ databases">
        <authorList>
            <consortium name="Pathogen Informatics"/>
        </authorList>
    </citation>
    <scope>NUCLEOTIDE SEQUENCE [LARGE SCALE GENOMIC DNA]</scope>
</reference>
<evidence type="ECO:0000256" key="7">
    <source>
        <dbReference type="ARBA" id="ARBA00023136"/>
    </source>
</evidence>
<feature type="transmembrane region" description="Helical" evidence="11">
    <location>
        <begin position="192"/>
        <end position="214"/>
    </location>
</feature>
<evidence type="ECO:0000256" key="1">
    <source>
        <dbReference type="ARBA" id="ARBA00004477"/>
    </source>
</evidence>
<dbReference type="OrthoDB" id="9993532at2759"/>
<feature type="transmembrane region" description="Helical" evidence="11">
    <location>
        <begin position="100"/>
        <end position="121"/>
    </location>
</feature>
<gene>
    <name evidence="12" type="ORF">CGOC_LOCUS8561</name>
</gene>
<sequence length="280" mass="30784">MTFFHFINCVALAYAPYFIAYKYSGLNEYSSFWRCAQASGGYFLTQLIKLLLLATFFPAADAEGFSLLPELLKSSADVVDVIGMHIVMTHLLNGKGEVRFLAGGLGWGAAHSVASSFILFWVGARASAFSWRWIQMALDSSFDLVLFVAMAALTWMATRAASRHLVFILLTACVFHSFVYQVLFSVFGVRGWLMVLARFAYSTAIACGAFIAYAKLRIQEYVCTVLMSFYGMDADIPLLPSQPVEEFVIPDGSLVGPGDGVEIVPSSEFVTPLSPTKRFG</sequence>
<keyword evidence="7 11" id="KW-0472">Membrane</keyword>
<dbReference type="EMBL" id="UYRV01104394">
    <property type="protein sequence ID" value="VDN19423.1"/>
    <property type="molecule type" value="Genomic_DNA"/>
</dbReference>
<dbReference type="InterPro" id="IPR019164">
    <property type="entry name" value="TMEM147"/>
</dbReference>
<evidence type="ECO:0000256" key="9">
    <source>
        <dbReference type="ARBA" id="ARBA00034846"/>
    </source>
</evidence>
<evidence type="ECO:0000313" key="13">
    <source>
        <dbReference type="Proteomes" id="UP000271889"/>
    </source>
</evidence>
<comment type="subcellular location">
    <subcellularLocation>
        <location evidence="2">Cell membrane</location>
        <topology evidence="2">Multi-pass membrane protein</topology>
    </subcellularLocation>
    <subcellularLocation>
        <location evidence="1">Endoplasmic reticulum membrane</location>
        <topology evidence="1">Multi-pass membrane protein</topology>
    </subcellularLocation>
</comment>
<evidence type="ECO:0000256" key="5">
    <source>
        <dbReference type="ARBA" id="ARBA00022824"/>
    </source>
</evidence>
<evidence type="ECO:0000256" key="10">
    <source>
        <dbReference type="ARBA" id="ARBA00034899"/>
    </source>
</evidence>
<keyword evidence="4 11" id="KW-0812">Transmembrane</keyword>
<evidence type="ECO:0000256" key="6">
    <source>
        <dbReference type="ARBA" id="ARBA00022989"/>
    </source>
</evidence>
<evidence type="ECO:0000256" key="3">
    <source>
        <dbReference type="ARBA" id="ARBA00022475"/>
    </source>
</evidence>
<keyword evidence="13" id="KW-1185">Reference proteome</keyword>